<evidence type="ECO:0000256" key="1">
    <source>
        <dbReference type="ARBA" id="ARBA00022737"/>
    </source>
</evidence>
<dbReference type="InterPro" id="IPR000582">
    <property type="entry name" value="Acyl-CoA-binding_protein"/>
</dbReference>
<evidence type="ECO:0000313" key="7">
    <source>
        <dbReference type="Proteomes" id="UP000294530"/>
    </source>
</evidence>
<organism evidence="6 7">
    <name type="scientific">Bremia lactucae</name>
    <name type="common">Lettuce downy mildew</name>
    <dbReference type="NCBI Taxonomy" id="4779"/>
    <lineage>
        <taxon>Eukaryota</taxon>
        <taxon>Sar</taxon>
        <taxon>Stramenopiles</taxon>
        <taxon>Oomycota</taxon>
        <taxon>Peronosporomycetes</taxon>
        <taxon>Peronosporales</taxon>
        <taxon>Peronosporaceae</taxon>
        <taxon>Bremia</taxon>
    </lineage>
</organism>
<sequence length="312" mass="34396">MANELAEMTWLSAACAAAVTIIASLLLHRICFCDTMPIDNSSGTCSLDEYMIEHSTDELDAKFQVAVDFISARGQDKLTNEQKLVLYALYKQAKFGSCNVEKPSAIDMVGLAKWESWKALGAVNQDVAKQHYLEWVQDSFEEFDVRAPIVGRSLSKAAKMSMSLKGSMGMAGAISIPKVDMSTEEWKVKEDVFHYASTGDVDKILAALNQGENVNVQDLEGRTMLHWAVDREHTTVVEELLRREASPNIQDSDGMTPLHYAASCEHEALARLLVTYGALVDIKDIDGDTPLLKASSHTLQLIMTNKSTSESL</sequence>
<dbReference type="Pfam" id="PF00887">
    <property type="entry name" value="ACBP"/>
    <property type="match status" value="1"/>
</dbReference>
<accession>A0A976FHG7</accession>
<dbReference type="Proteomes" id="UP000294530">
    <property type="component" value="Unassembled WGS sequence"/>
</dbReference>
<gene>
    <name evidence="6" type="ORF">CCR75_003126</name>
</gene>
<dbReference type="PRINTS" id="PR00689">
    <property type="entry name" value="ACOABINDINGP"/>
</dbReference>
<evidence type="ECO:0000313" key="6">
    <source>
        <dbReference type="EMBL" id="TDH66858.1"/>
    </source>
</evidence>
<dbReference type="RefSeq" id="XP_067816357.1">
    <property type="nucleotide sequence ID" value="XM_067961223.1"/>
</dbReference>
<feature type="repeat" description="ANK" evidence="4">
    <location>
        <begin position="253"/>
        <end position="285"/>
    </location>
</feature>
<dbReference type="Pfam" id="PF12796">
    <property type="entry name" value="Ank_2"/>
    <property type="match status" value="1"/>
</dbReference>
<dbReference type="InterPro" id="IPR002110">
    <property type="entry name" value="Ankyrin_rpt"/>
</dbReference>
<keyword evidence="2 4" id="KW-0040">ANK repeat</keyword>
<evidence type="ECO:0000256" key="2">
    <source>
        <dbReference type="ARBA" id="ARBA00023043"/>
    </source>
</evidence>
<dbReference type="AlphaFoldDB" id="A0A976FHG7"/>
<dbReference type="Gene3D" id="1.20.80.10">
    <property type="match status" value="1"/>
</dbReference>
<dbReference type="KEGG" id="blac:94346894"/>
<dbReference type="PROSITE" id="PS51228">
    <property type="entry name" value="ACB_2"/>
    <property type="match status" value="1"/>
</dbReference>
<keyword evidence="3" id="KW-0446">Lipid-binding</keyword>
<dbReference type="GO" id="GO:0000062">
    <property type="term" value="F:fatty-acyl-CoA binding"/>
    <property type="evidence" value="ECO:0007669"/>
    <property type="project" value="InterPro"/>
</dbReference>
<dbReference type="InterPro" id="IPR035984">
    <property type="entry name" value="Acyl-CoA-binding_sf"/>
</dbReference>
<dbReference type="PANTHER" id="PTHR24119">
    <property type="entry name" value="ACYL-COA-BINDING DOMAIN-CONTAINING PROTEIN 6"/>
    <property type="match status" value="1"/>
</dbReference>
<comment type="caution">
    <text evidence="6">The sequence shown here is derived from an EMBL/GenBank/DDBJ whole genome shotgun (WGS) entry which is preliminary data.</text>
</comment>
<dbReference type="Gene3D" id="1.25.40.20">
    <property type="entry name" value="Ankyrin repeat-containing domain"/>
    <property type="match status" value="2"/>
</dbReference>
<dbReference type="InterPro" id="IPR036770">
    <property type="entry name" value="Ankyrin_rpt-contain_sf"/>
</dbReference>
<feature type="domain" description="ACB" evidence="5">
    <location>
        <begin position="59"/>
        <end position="145"/>
    </location>
</feature>
<dbReference type="PROSITE" id="PS50297">
    <property type="entry name" value="ANK_REP_REGION"/>
    <property type="match status" value="2"/>
</dbReference>
<dbReference type="SUPFAM" id="SSF48403">
    <property type="entry name" value="Ankyrin repeat"/>
    <property type="match status" value="1"/>
</dbReference>
<evidence type="ECO:0000256" key="4">
    <source>
        <dbReference type="PROSITE-ProRule" id="PRU00023"/>
    </source>
</evidence>
<dbReference type="OrthoDB" id="10254927at2759"/>
<evidence type="ECO:0000256" key="3">
    <source>
        <dbReference type="ARBA" id="ARBA00023121"/>
    </source>
</evidence>
<dbReference type="SUPFAM" id="SSF47027">
    <property type="entry name" value="Acyl-CoA binding protein"/>
    <property type="match status" value="1"/>
</dbReference>
<reference evidence="6 7" key="1">
    <citation type="journal article" date="2021" name="Genome Biol.">
        <title>AFLAP: assembly-free linkage analysis pipeline using k-mers from genome sequencing data.</title>
        <authorList>
            <person name="Fletcher K."/>
            <person name="Zhang L."/>
            <person name="Gil J."/>
            <person name="Han R."/>
            <person name="Cavanaugh K."/>
            <person name="Michelmore R."/>
        </authorList>
    </citation>
    <scope>NUCLEOTIDE SEQUENCE [LARGE SCALE GENOMIC DNA]</scope>
    <source>
        <strain evidence="6 7">SF5</strain>
    </source>
</reference>
<dbReference type="PROSITE" id="PS50088">
    <property type="entry name" value="ANK_REPEAT"/>
    <property type="match status" value="2"/>
</dbReference>
<dbReference type="SMART" id="SM00248">
    <property type="entry name" value="ANK"/>
    <property type="match status" value="3"/>
</dbReference>
<dbReference type="EMBL" id="SHOA02000014">
    <property type="protein sequence ID" value="TDH66858.1"/>
    <property type="molecule type" value="Genomic_DNA"/>
</dbReference>
<protein>
    <recommendedName>
        <fullName evidence="5">ACB domain-containing protein</fullName>
    </recommendedName>
</protein>
<dbReference type="InterPro" id="IPR014352">
    <property type="entry name" value="FERM/acyl-CoA-bd_prot_sf"/>
</dbReference>
<evidence type="ECO:0000259" key="5">
    <source>
        <dbReference type="PROSITE" id="PS51228"/>
    </source>
</evidence>
<feature type="repeat" description="ANK" evidence="4">
    <location>
        <begin position="220"/>
        <end position="252"/>
    </location>
</feature>
<proteinExistence type="predicted"/>
<keyword evidence="1" id="KW-0677">Repeat</keyword>
<keyword evidence="7" id="KW-1185">Reference proteome</keyword>
<dbReference type="GeneID" id="94346894"/>
<name>A0A976FHG7_BRELC</name>
<dbReference type="PANTHER" id="PTHR24119:SF0">
    <property type="entry name" value="ACYL-COA-BINDING DOMAIN-CONTAINING PROTEIN 6"/>
    <property type="match status" value="1"/>
</dbReference>